<dbReference type="InterPro" id="IPR024072">
    <property type="entry name" value="DHFR-like_dom_sf"/>
</dbReference>
<dbReference type="Pfam" id="PF01872">
    <property type="entry name" value="RibD_C"/>
    <property type="match status" value="1"/>
</dbReference>
<accession>A0ABX8EDA7</accession>
<dbReference type="SUPFAM" id="SSF53597">
    <property type="entry name" value="Dihydrofolate reductase-like"/>
    <property type="match status" value="1"/>
</dbReference>
<dbReference type="PANTHER" id="PTHR38011:SF7">
    <property type="entry name" value="2,5-DIAMINO-6-RIBOSYLAMINO-4(3H)-PYRIMIDINONE 5'-PHOSPHATE REDUCTASE"/>
    <property type="match status" value="1"/>
</dbReference>
<name>A0ABX8EDA7_9ACTN</name>
<protein>
    <submittedName>
        <fullName evidence="5">2,5-diamino-6-ribosylamino-4(3H)-pyrimidinone 5'-phosphate reductase</fullName>
        <ecNumber evidence="5">1.1.1.302</ecNumber>
    </submittedName>
</protein>
<dbReference type="EC" id="1.1.1.302" evidence="5"/>
<proteinExistence type="predicted"/>
<dbReference type="RefSeq" id="WP_214058029.1">
    <property type="nucleotide sequence ID" value="NZ_BAAAHS010000002.1"/>
</dbReference>
<evidence type="ECO:0000256" key="3">
    <source>
        <dbReference type="ARBA" id="ARBA00023002"/>
    </source>
</evidence>
<dbReference type="InterPro" id="IPR002734">
    <property type="entry name" value="RibDG_C"/>
</dbReference>
<dbReference type="GO" id="GO:0016491">
    <property type="term" value="F:oxidoreductase activity"/>
    <property type="evidence" value="ECO:0007669"/>
    <property type="project" value="UniProtKB-KW"/>
</dbReference>
<dbReference type="PANTHER" id="PTHR38011">
    <property type="entry name" value="DIHYDROFOLATE REDUCTASE FAMILY PROTEIN (AFU_ORTHOLOGUE AFUA_8G06820)"/>
    <property type="match status" value="1"/>
</dbReference>
<keyword evidence="2" id="KW-0521">NADP</keyword>
<evidence type="ECO:0000256" key="2">
    <source>
        <dbReference type="ARBA" id="ARBA00022857"/>
    </source>
</evidence>
<keyword evidence="6" id="KW-1185">Reference proteome</keyword>
<dbReference type="Gene3D" id="3.40.430.10">
    <property type="entry name" value="Dihydrofolate Reductase, subunit A"/>
    <property type="match status" value="1"/>
</dbReference>
<evidence type="ECO:0000313" key="5">
    <source>
        <dbReference type="EMBL" id="QVT78447.1"/>
    </source>
</evidence>
<dbReference type="InterPro" id="IPR050765">
    <property type="entry name" value="Riboflavin_Biosynth_HTPR"/>
</dbReference>
<organism evidence="5 6">
    <name type="scientific">Nocardioides aquaticus</name>
    <dbReference type="NCBI Taxonomy" id="160826"/>
    <lineage>
        <taxon>Bacteria</taxon>
        <taxon>Bacillati</taxon>
        <taxon>Actinomycetota</taxon>
        <taxon>Actinomycetes</taxon>
        <taxon>Propionibacteriales</taxon>
        <taxon>Nocardioidaceae</taxon>
        <taxon>Nocardioides</taxon>
    </lineage>
</organism>
<evidence type="ECO:0000259" key="4">
    <source>
        <dbReference type="Pfam" id="PF01872"/>
    </source>
</evidence>
<sequence>MRLLLGPDAPRDVAVDDLAGLYARPADAPDGPWIRACMISSLDGAATGPDGLSGGLNNEPDHAVFGALRGLVDAVLVGAGTARDEGYGPADVPIVLLSRGGRVPDGLRDAEPGRVVMVVPAGAEHLGEAEQVLGADNVWVVGEDEIDFAALRDRMTAAGWREVTCEGGPTTLAALLAAGLIDEVAATVVPRVLAGEHARMSMGPDVDVDLDLISLLEQDGTLLGRWRVRR</sequence>
<dbReference type="Proteomes" id="UP000679307">
    <property type="component" value="Chromosome"/>
</dbReference>
<feature type="domain" description="Bacterial bifunctional deaminase-reductase C-terminal" evidence="4">
    <location>
        <begin position="32"/>
        <end position="205"/>
    </location>
</feature>
<reference evidence="5 6" key="1">
    <citation type="submission" date="2021-05" db="EMBL/GenBank/DDBJ databases">
        <title>Complete genome of Nocardioides aquaticus KCTC 9944T isolated from meromictic and hypersaline Ekho Lake, Antarctica.</title>
        <authorList>
            <person name="Hwang K."/>
            <person name="Kim K.M."/>
            <person name="Choe H."/>
        </authorList>
    </citation>
    <scope>NUCLEOTIDE SEQUENCE [LARGE SCALE GENOMIC DNA]</scope>
    <source>
        <strain evidence="5 6">KCTC 9944</strain>
    </source>
</reference>
<comment type="pathway">
    <text evidence="1">Cofactor biosynthesis; riboflavin biosynthesis.</text>
</comment>
<keyword evidence="3 5" id="KW-0560">Oxidoreductase</keyword>
<evidence type="ECO:0000256" key="1">
    <source>
        <dbReference type="ARBA" id="ARBA00005104"/>
    </source>
</evidence>
<evidence type="ECO:0000313" key="6">
    <source>
        <dbReference type="Proteomes" id="UP000679307"/>
    </source>
</evidence>
<dbReference type="EMBL" id="CP075371">
    <property type="protein sequence ID" value="QVT78447.1"/>
    <property type="molecule type" value="Genomic_DNA"/>
</dbReference>
<gene>
    <name evidence="5" type="primary">ribD2</name>
    <name evidence="5" type="ORF">ENKNEFLB_00824</name>
</gene>